<evidence type="ECO:0000256" key="4">
    <source>
        <dbReference type="ARBA" id="ARBA00022741"/>
    </source>
</evidence>
<gene>
    <name evidence="12" type="ORF">AKAME5_002431500</name>
</gene>
<keyword evidence="5" id="KW-0067">ATP-binding</keyword>
<evidence type="ECO:0000256" key="2">
    <source>
        <dbReference type="ARBA" id="ARBA00012815"/>
    </source>
</evidence>
<dbReference type="GO" id="GO:0005524">
    <property type="term" value="F:ATP binding"/>
    <property type="evidence" value="ECO:0007669"/>
    <property type="project" value="UniProtKB-KW"/>
</dbReference>
<feature type="binding site" evidence="9">
    <location>
        <begin position="130"/>
        <end position="132"/>
    </location>
    <ligand>
        <name>L-histidine</name>
        <dbReference type="ChEBI" id="CHEBI:57595"/>
    </ligand>
</feature>
<evidence type="ECO:0000259" key="10">
    <source>
        <dbReference type="PROSITE" id="PS50862"/>
    </source>
</evidence>
<dbReference type="GO" id="GO:0042802">
    <property type="term" value="F:identical protein binding"/>
    <property type="evidence" value="ECO:0007669"/>
    <property type="project" value="TreeGrafter"/>
</dbReference>
<dbReference type="Gene3D" id="3.30.930.10">
    <property type="entry name" value="Bira Bifunctional Protein, Domain 2"/>
    <property type="match status" value="1"/>
</dbReference>
<evidence type="ECO:0000256" key="8">
    <source>
        <dbReference type="ARBA" id="ARBA00047639"/>
    </source>
</evidence>
<dbReference type="CDD" id="cd00773">
    <property type="entry name" value="HisRS-like_core"/>
    <property type="match status" value="1"/>
</dbReference>
<dbReference type="InterPro" id="IPR006195">
    <property type="entry name" value="aa-tRNA-synth_II"/>
</dbReference>
<evidence type="ECO:0000256" key="9">
    <source>
        <dbReference type="PIRSR" id="PIRSR001549-1"/>
    </source>
</evidence>
<dbReference type="GO" id="GO:0004821">
    <property type="term" value="F:histidine-tRNA ligase activity"/>
    <property type="evidence" value="ECO:0007669"/>
    <property type="project" value="UniProtKB-EC"/>
</dbReference>
<keyword evidence="13" id="KW-1185">Reference proteome</keyword>
<dbReference type="InterPro" id="IPR041715">
    <property type="entry name" value="HisRS-like_core"/>
</dbReference>
<dbReference type="Pfam" id="PF00458">
    <property type="entry name" value="WHEP-TRS"/>
    <property type="match status" value="1"/>
</dbReference>
<dbReference type="InterPro" id="IPR009068">
    <property type="entry name" value="uS15_NS1_RNA-bd_sf"/>
</dbReference>
<dbReference type="PANTHER" id="PTHR11476">
    <property type="entry name" value="HISTIDYL-TRNA SYNTHETASE"/>
    <property type="match status" value="1"/>
</dbReference>
<dbReference type="SUPFAM" id="SSF47060">
    <property type="entry name" value="S15/NS1 RNA-binding domain"/>
    <property type="match status" value="1"/>
</dbReference>
<evidence type="ECO:0000256" key="3">
    <source>
        <dbReference type="ARBA" id="ARBA00022598"/>
    </source>
</evidence>
<evidence type="ECO:0000256" key="6">
    <source>
        <dbReference type="ARBA" id="ARBA00022917"/>
    </source>
</evidence>
<dbReference type="InterPro" id="IPR004516">
    <property type="entry name" value="HisRS/HisZ"/>
</dbReference>
<dbReference type="PROSITE" id="PS00762">
    <property type="entry name" value="WHEP_TRS_1"/>
    <property type="match status" value="1"/>
</dbReference>
<dbReference type="PROSITE" id="PS50862">
    <property type="entry name" value="AA_TRNA_LIGASE_II"/>
    <property type="match status" value="1"/>
</dbReference>
<dbReference type="Pfam" id="PF13393">
    <property type="entry name" value="tRNA-synt_His"/>
    <property type="match status" value="1"/>
</dbReference>
<dbReference type="Gene3D" id="1.10.287.10">
    <property type="entry name" value="S15/NS1, RNA-binding"/>
    <property type="match status" value="1"/>
</dbReference>
<dbReference type="PIRSF" id="PIRSF001549">
    <property type="entry name" value="His-tRNA_synth"/>
    <property type="match status" value="1"/>
</dbReference>
<feature type="binding site" evidence="9">
    <location>
        <position position="157"/>
    </location>
    <ligand>
        <name>L-histidine</name>
        <dbReference type="ChEBI" id="CHEBI:57595"/>
    </ligand>
</feature>
<keyword evidence="4" id="KW-0547">Nucleotide-binding</keyword>
<feature type="domain" description="WHEP-TRS" evidence="11">
    <location>
        <begin position="3"/>
        <end position="59"/>
    </location>
</feature>
<evidence type="ECO:0000256" key="5">
    <source>
        <dbReference type="ARBA" id="ARBA00022840"/>
    </source>
</evidence>
<reference evidence="12" key="1">
    <citation type="submission" date="2022-08" db="EMBL/GenBank/DDBJ databases">
        <title>Genome sequencing of akame (Lates japonicus).</title>
        <authorList>
            <person name="Hashiguchi Y."/>
            <person name="Takahashi H."/>
        </authorList>
    </citation>
    <scope>NUCLEOTIDE SEQUENCE</scope>
    <source>
        <strain evidence="12">Kochi</strain>
    </source>
</reference>
<feature type="binding site" evidence="9">
    <location>
        <begin position="315"/>
        <end position="316"/>
    </location>
    <ligand>
        <name>L-histidine</name>
        <dbReference type="ChEBI" id="CHEBI:57595"/>
    </ligand>
</feature>
<accession>A0AAD3RM33</accession>
<proteinExistence type="inferred from homology"/>
<evidence type="ECO:0000313" key="13">
    <source>
        <dbReference type="Proteomes" id="UP001279410"/>
    </source>
</evidence>
<name>A0AAD3RM33_LATJO</name>
<protein>
    <recommendedName>
        <fullName evidence="2">histidine--tRNA ligase</fullName>
        <ecNumber evidence="2">6.1.1.21</ecNumber>
    </recommendedName>
</protein>
<keyword evidence="3 12" id="KW-0436">Ligase</keyword>
<evidence type="ECO:0000259" key="11">
    <source>
        <dbReference type="PROSITE" id="PS51185"/>
    </source>
</evidence>
<dbReference type="PANTHER" id="PTHR11476:SF7">
    <property type="entry name" value="HISTIDINE--TRNA LIGASE"/>
    <property type="match status" value="1"/>
</dbReference>
<feature type="binding site" evidence="9">
    <location>
        <position position="177"/>
    </location>
    <ligand>
        <name>L-histidine</name>
        <dbReference type="ChEBI" id="CHEBI:57595"/>
    </ligand>
</feature>
<evidence type="ECO:0000313" key="12">
    <source>
        <dbReference type="EMBL" id="GLD72990.1"/>
    </source>
</evidence>
<dbReference type="EMBL" id="BRZM01001345">
    <property type="protein sequence ID" value="GLD72990.1"/>
    <property type="molecule type" value="Genomic_DNA"/>
</dbReference>
<dbReference type="CDD" id="cd00938">
    <property type="entry name" value="HisRS_RNA"/>
    <property type="match status" value="1"/>
</dbReference>
<sequence>MEDKARVQEAIKIQGEVVRKLKSEKASKEQIDEEVAKLLELKAQLGGDDGKHQFVLKTAKGTRDYNPKQMAIREKVFNTIIGCFKRHGAETIDTPVFELKETLTGKYGEDSKLIYDLKDQGGELLSLRYDLTVPFARYLAMNKITNIKRYHIAKVYRRDNPAMTRGRYREFYQCDFDIAGQYDAMIPDAECLKIVHEILSELDLGDFRIKVNDRRILDGMFAVCGVPDEKFRTICSTVDKLDKMAWEDVKKEMVNEKSLSEEAADQIGEYVSMQGGKDLLGASLGPEKCLQSKQACAGLSRYQAALQLPGALQFYYTGVIYEAVLTQAGVARSPMKAAGYTSRRVPQRGAAVAEGRYGLVALEP</sequence>
<dbReference type="GO" id="GO:0003723">
    <property type="term" value="F:RNA binding"/>
    <property type="evidence" value="ECO:0007669"/>
    <property type="project" value="TreeGrafter"/>
</dbReference>
<evidence type="ECO:0000256" key="7">
    <source>
        <dbReference type="ARBA" id="ARBA00023146"/>
    </source>
</evidence>
<keyword evidence="6" id="KW-0648">Protein biosynthesis</keyword>
<dbReference type="FunFam" id="3.30.930.10:FF:000237">
    <property type="entry name" value="Uncharacterized protein"/>
    <property type="match status" value="1"/>
</dbReference>
<keyword evidence="7" id="KW-0030">Aminoacyl-tRNA synthetase</keyword>
<dbReference type="SUPFAM" id="SSF55681">
    <property type="entry name" value="Class II aaRS and biotin synthetases"/>
    <property type="match status" value="1"/>
</dbReference>
<comment type="catalytic activity">
    <reaction evidence="8">
        <text>tRNA(His) + L-histidine + ATP = L-histidyl-tRNA(His) + AMP + diphosphate + H(+)</text>
        <dbReference type="Rhea" id="RHEA:17313"/>
        <dbReference type="Rhea" id="RHEA-COMP:9665"/>
        <dbReference type="Rhea" id="RHEA-COMP:9689"/>
        <dbReference type="ChEBI" id="CHEBI:15378"/>
        <dbReference type="ChEBI" id="CHEBI:30616"/>
        <dbReference type="ChEBI" id="CHEBI:33019"/>
        <dbReference type="ChEBI" id="CHEBI:57595"/>
        <dbReference type="ChEBI" id="CHEBI:78442"/>
        <dbReference type="ChEBI" id="CHEBI:78527"/>
        <dbReference type="ChEBI" id="CHEBI:456215"/>
        <dbReference type="EC" id="6.1.1.21"/>
    </reaction>
</comment>
<dbReference type="GO" id="GO:0032543">
    <property type="term" value="P:mitochondrial translation"/>
    <property type="evidence" value="ECO:0007669"/>
    <property type="project" value="TreeGrafter"/>
</dbReference>
<comment type="caution">
    <text evidence="12">The sequence shown here is derived from an EMBL/GenBank/DDBJ whole genome shotgun (WGS) entry which is preliminary data.</text>
</comment>
<dbReference type="SMART" id="SM00991">
    <property type="entry name" value="WHEP-TRS"/>
    <property type="match status" value="1"/>
</dbReference>
<dbReference type="GO" id="GO:0005829">
    <property type="term" value="C:cytosol"/>
    <property type="evidence" value="ECO:0007669"/>
    <property type="project" value="TreeGrafter"/>
</dbReference>
<dbReference type="GO" id="GO:0005739">
    <property type="term" value="C:mitochondrion"/>
    <property type="evidence" value="ECO:0007669"/>
    <property type="project" value="TreeGrafter"/>
</dbReference>
<dbReference type="AlphaFoldDB" id="A0AAD3RM33"/>
<dbReference type="PROSITE" id="PS51185">
    <property type="entry name" value="WHEP_TRS_2"/>
    <property type="match status" value="1"/>
</dbReference>
<comment type="similarity">
    <text evidence="1">Belongs to the class-II aminoacyl-tRNA synthetase family.</text>
</comment>
<dbReference type="GO" id="GO:0006427">
    <property type="term" value="P:histidyl-tRNA aminoacylation"/>
    <property type="evidence" value="ECO:0007669"/>
    <property type="project" value="TreeGrafter"/>
</dbReference>
<feature type="binding site" evidence="9">
    <location>
        <position position="173"/>
    </location>
    <ligand>
        <name>L-histidine</name>
        <dbReference type="ChEBI" id="CHEBI:57595"/>
    </ligand>
</feature>
<dbReference type="InterPro" id="IPR045864">
    <property type="entry name" value="aa-tRNA-synth_II/BPL/LPL"/>
</dbReference>
<evidence type="ECO:0000256" key="1">
    <source>
        <dbReference type="ARBA" id="ARBA00008226"/>
    </source>
</evidence>
<dbReference type="Proteomes" id="UP001279410">
    <property type="component" value="Unassembled WGS sequence"/>
</dbReference>
<feature type="domain" description="Aminoacyl-transfer RNA synthetases class-II family profile" evidence="10">
    <location>
        <begin position="32"/>
        <end position="364"/>
    </location>
</feature>
<dbReference type="EC" id="6.1.1.21" evidence="2"/>
<dbReference type="InterPro" id="IPR000738">
    <property type="entry name" value="WHEP-TRS_dom"/>
</dbReference>
<organism evidence="12 13">
    <name type="scientific">Lates japonicus</name>
    <name type="common">Japanese lates</name>
    <dbReference type="NCBI Taxonomy" id="270547"/>
    <lineage>
        <taxon>Eukaryota</taxon>
        <taxon>Metazoa</taxon>
        <taxon>Chordata</taxon>
        <taxon>Craniata</taxon>
        <taxon>Vertebrata</taxon>
        <taxon>Euteleostomi</taxon>
        <taxon>Actinopterygii</taxon>
        <taxon>Neopterygii</taxon>
        <taxon>Teleostei</taxon>
        <taxon>Neoteleostei</taxon>
        <taxon>Acanthomorphata</taxon>
        <taxon>Carangaria</taxon>
        <taxon>Carangaria incertae sedis</taxon>
        <taxon>Centropomidae</taxon>
        <taxon>Lates</taxon>
    </lineage>
</organism>